<dbReference type="Pfam" id="PF00881">
    <property type="entry name" value="Nitroreductase"/>
    <property type="match status" value="1"/>
</dbReference>
<accession>A0A1I3CZ69</accession>
<evidence type="ECO:0000313" key="4">
    <source>
        <dbReference type="Proteomes" id="UP000183639"/>
    </source>
</evidence>
<gene>
    <name evidence="3" type="ORF">SAMN04487861_1053</name>
</gene>
<dbReference type="RefSeq" id="WP_075442455.1">
    <property type="nucleotide sequence ID" value="NZ_FOQK01000005.1"/>
</dbReference>
<dbReference type="NCBIfam" id="TIGR03605">
    <property type="entry name" value="antibiot_sagB"/>
    <property type="match status" value="1"/>
</dbReference>
<feature type="region of interest" description="Disordered" evidence="1">
    <location>
        <begin position="20"/>
        <end position="40"/>
    </location>
</feature>
<dbReference type="InterPro" id="IPR000415">
    <property type="entry name" value="Nitroreductase-like"/>
</dbReference>
<name>A0A1I3CZ69_SELRU</name>
<dbReference type="Gene3D" id="3.40.109.10">
    <property type="entry name" value="NADH Oxidase"/>
    <property type="match status" value="1"/>
</dbReference>
<evidence type="ECO:0000259" key="2">
    <source>
        <dbReference type="Pfam" id="PF00881"/>
    </source>
</evidence>
<dbReference type="InterPro" id="IPR052544">
    <property type="entry name" value="Bacteriocin_Proc_Enz"/>
</dbReference>
<dbReference type="SUPFAM" id="SSF55469">
    <property type="entry name" value="FMN-dependent nitroreductase-like"/>
    <property type="match status" value="1"/>
</dbReference>
<dbReference type="Proteomes" id="UP000183639">
    <property type="component" value="Unassembled WGS sequence"/>
</dbReference>
<dbReference type="InterPro" id="IPR020051">
    <property type="entry name" value="SagB-type_dehydrogenase"/>
</dbReference>
<dbReference type="InterPro" id="IPR029479">
    <property type="entry name" value="Nitroreductase"/>
</dbReference>
<evidence type="ECO:0000313" key="3">
    <source>
        <dbReference type="EMBL" id="SFH79794.1"/>
    </source>
</evidence>
<dbReference type="AlphaFoldDB" id="A0A1I3CZ69"/>
<dbReference type="EMBL" id="FOQK01000005">
    <property type="protein sequence ID" value="SFH79794.1"/>
    <property type="molecule type" value="Genomic_DNA"/>
</dbReference>
<dbReference type="PANTHER" id="PTHR43745">
    <property type="entry name" value="NITROREDUCTASE MJ1384-RELATED"/>
    <property type="match status" value="1"/>
</dbReference>
<reference evidence="3 4" key="1">
    <citation type="submission" date="2016-10" db="EMBL/GenBank/DDBJ databases">
        <authorList>
            <person name="de Groot N.N."/>
        </authorList>
    </citation>
    <scope>NUCLEOTIDE SEQUENCE [LARGE SCALE GENOMIC DNA]</scope>
    <source>
        <strain evidence="3 4">Z108</strain>
    </source>
</reference>
<dbReference type="GO" id="GO:0016491">
    <property type="term" value="F:oxidoreductase activity"/>
    <property type="evidence" value="ECO:0007669"/>
    <property type="project" value="InterPro"/>
</dbReference>
<dbReference type="OrthoDB" id="9801593at2"/>
<sequence length="248" mass="27357">MKEYPIAQEFLAATTMAKNPSVPKMEGAEPPAPEKAVSPGTKIIPLPEPELLPDMPVNFLEVIELRASVRQYSQVPLTIKELSYLLWCTQGVKMGLPKGASKRNVPSAGARHAFETYLFIQNVKGIKPGLYRYLAFEHALLPLRTAEEMGEAFCACFRAQNMAKNNAVTFVWSAVPERMTYLFGSRAYRYLFLDAGHVCQNLYLAAQTVKIGVCALGAYEDDKLNEVLGLDGKNEFAIYGATAGKLQA</sequence>
<organism evidence="3 4">
    <name type="scientific">Selenomonas ruminantium</name>
    <dbReference type="NCBI Taxonomy" id="971"/>
    <lineage>
        <taxon>Bacteria</taxon>
        <taxon>Bacillati</taxon>
        <taxon>Bacillota</taxon>
        <taxon>Negativicutes</taxon>
        <taxon>Selenomonadales</taxon>
        <taxon>Selenomonadaceae</taxon>
        <taxon>Selenomonas</taxon>
    </lineage>
</organism>
<protein>
    <submittedName>
        <fullName evidence="3">SagB-type dehydrogenase domain-containing protein</fullName>
    </submittedName>
</protein>
<feature type="domain" description="Nitroreductase" evidence="2">
    <location>
        <begin position="66"/>
        <end position="244"/>
    </location>
</feature>
<evidence type="ECO:0000256" key="1">
    <source>
        <dbReference type="SAM" id="MobiDB-lite"/>
    </source>
</evidence>
<proteinExistence type="predicted"/>
<dbReference type="CDD" id="cd02142">
    <property type="entry name" value="McbC_SagB-like_oxidoreductase"/>
    <property type="match status" value="1"/>
</dbReference>
<dbReference type="PANTHER" id="PTHR43745:SF2">
    <property type="entry name" value="NITROREDUCTASE MJ1384-RELATED"/>
    <property type="match status" value="1"/>
</dbReference>